<dbReference type="SUPFAM" id="SSF116846">
    <property type="entry name" value="MIT domain"/>
    <property type="match status" value="1"/>
</dbReference>
<protein>
    <recommendedName>
        <fullName evidence="4">MIT domain-containing protein</fullName>
    </recommendedName>
</protein>
<dbReference type="Gene3D" id="1.20.58.80">
    <property type="entry name" value="Phosphotransferase system, lactose/cellobiose-type IIA subunit"/>
    <property type="match status" value="1"/>
</dbReference>
<accession>A0A162NEF7</accession>
<evidence type="ECO:0000313" key="3">
    <source>
        <dbReference type="Proteomes" id="UP000077315"/>
    </source>
</evidence>
<keyword evidence="3" id="KW-1185">Reference proteome</keyword>
<dbReference type="InParanoid" id="A0A162NEF7"/>
<evidence type="ECO:0000313" key="2">
    <source>
        <dbReference type="EMBL" id="OAD73558.1"/>
    </source>
</evidence>
<name>A0A162NEF7_PHYB8</name>
<sequence length="412" mass="46114">MSLPAILPDTDPNVSLTTSIAKEILKNALEKACFAVQCDAAGEVNGARDAYIEALALLVCVLPTVSGDRDRARLQIIYDLYLARLELLQTAIGPTSDENRLSWVTLPEDDQPNQQNTTAEPLAQSEQPILPLVDLVQTRWARQGSISQPPISPQPTTTTATTTTTSTTSTSTSRSMSMSTSMSTSISISETCKDLKLMFALEKSILHGEFISEKLFLPKAIWTQPNVRLSSLDTKIATCETLFWNLTRLEAVSDHSNPTQSVRLLGALEEWLKILQAKLPKKLREKAKKECGETSKTRKRQSIVSWSSHRLSRSMAKVNDTFSLTSSETQYQVYIASLTRLFDKMHILEQWYNHYSSQTQTRVIEKALERLRRICTLLGLITAGFVLRDVSVLLGKWLQSVESPEQDYQQSE</sequence>
<gene>
    <name evidence="2" type="ORF">PHYBLDRAFT_77501</name>
</gene>
<dbReference type="VEuPathDB" id="FungiDB:PHYBLDRAFT_77501"/>
<dbReference type="EMBL" id="KV440981">
    <property type="protein sequence ID" value="OAD73558.1"/>
    <property type="molecule type" value="Genomic_DNA"/>
</dbReference>
<reference evidence="3" key="1">
    <citation type="submission" date="2015-06" db="EMBL/GenBank/DDBJ databases">
        <title>Expansion of signal transduction pathways in fungi by whole-genome duplication.</title>
        <authorList>
            <consortium name="DOE Joint Genome Institute"/>
            <person name="Corrochano L.M."/>
            <person name="Kuo A."/>
            <person name="Marcet-Houben M."/>
            <person name="Polaino S."/>
            <person name="Salamov A."/>
            <person name="Villalobos J.M."/>
            <person name="Alvarez M.I."/>
            <person name="Avalos J."/>
            <person name="Benito E.P."/>
            <person name="Benoit I."/>
            <person name="Burger G."/>
            <person name="Camino L.P."/>
            <person name="Canovas D."/>
            <person name="Cerda-Olmedo E."/>
            <person name="Cheng J.-F."/>
            <person name="Dominguez A."/>
            <person name="Elias M."/>
            <person name="Eslava A.P."/>
            <person name="Glaser F."/>
            <person name="Grimwood J."/>
            <person name="Gutierrez G."/>
            <person name="Heitman J."/>
            <person name="Henrissat B."/>
            <person name="Iturriaga E.A."/>
            <person name="Lang B.F."/>
            <person name="Lavin J.L."/>
            <person name="Lee S."/>
            <person name="Li W."/>
            <person name="Lindquist E."/>
            <person name="Lopez-Garcia S."/>
            <person name="Luque E.M."/>
            <person name="Marcos A.T."/>
            <person name="Martin J."/>
            <person name="McCluskey K."/>
            <person name="Medina H.R."/>
            <person name="Miralles-Duran A."/>
            <person name="Miyazaki A."/>
            <person name="Munoz-Torres E."/>
            <person name="Oguiza J.A."/>
            <person name="Ohm R."/>
            <person name="Olmedo M."/>
            <person name="Orejas M."/>
            <person name="Ortiz-Castellanos L."/>
            <person name="Pisabarro A.G."/>
            <person name="Rodriguez-Romero J."/>
            <person name="Ruiz-Herrera J."/>
            <person name="Ruiz-Vazquez R."/>
            <person name="Sanz C."/>
            <person name="Schackwitz W."/>
            <person name="Schmutz J."/>
            <person name="Shahriari M."/>
            <person name="Shelest E."/>
            <person name="Silva-Franco F."/>
            <person name="Soanes D."/>
            <person name="Syed K."/>
            <person name="Tagua V.G."/>
            <person name="Talbot N.J."/>
            <person name="Thon M."/>
            <person name="De vries R.P."/>
            <person name="Wiebenga A."/>
            <person name="Yadav J.S."/>
            <person name="Braun E.L."/>
            <person name="Baker S."/>
            <person name="Garre V."/>
            <person name="Horwitz B."/>
            <person name="Torres-Martinez S."/>
            <person name="Idnurm A."/>
            <person name="Herrera-Estrella A."/>
            <person name="Gabaldon T."/>
            <person name="Grigoriev I.V."/>
        </authorList>
    </citation>
    <scope>NUCLEOTIDE SEQUENCE [LARGE SCALE GENOMIC DNA]</scope>
    <source>
        <strain evidence="3">NRRL 1555(-)</strain>
    </source>
</reference>
<dbReference type="STRING" id="763407.A0A162NEF7"/>
<feature type="region of interest" description="Disordered" evidence="1">
    <location>
        <begin position="144"/>
        <end position="180"/>
    </location>
</feature>
<evidence type="ECO:0000256" key="1">
    <source>
        <dbReference type="SAM" id="MobiDB-lite"/>
    </source>
</evidence>
<feature type="compositionally biased region" description="Low complexity" evidence="1">
    <location>
        <begin position="145"/>
        <end position="180"/>
    </location>
</feature>
<dbReference type="AlphaFoldDB" id="A0A162NEF7"/>
<dbReference type="PANTHER" id="PTHR37327">
    <property type="entry name" value="CHROMOSOME 1, WHOLE GENOME SHOTGUN SEQUENCE"/>
    <property type="match status" value="1"/>
</dbReference>
<dbReference type="RefSeq" id="XP_018291598.1">
    <property type="nucleotide sequence ID" value="XM_018443263.1"/>
</dbReference>
<dbReference type="PANTHER" id="PTHR37327:SF1">
    <property type="entry name" value="MICROTUBULE INTERACTING AND TRANSPORT DOMAIN-CONTAINING PROTEIN"/>
    <property type="match status" value="1"/>
</dbReference>
<dbReference type="GeneID" id="29004168"/>
<organism evidence="2 3">
    <name type="scientific">Phycomyces blakesleeanus (strain ATCC 8743b / DSM 1359 / FGSC 10004 / NBRC 33097 / NRRL 1555)</name>
    <dbReference type="NCBI Taxonomy" id="763407"/>
    <lineage>
        <taxon>Eukaryota</taxon>
        <taxon>Fungi</taxon>
        <taxon>Fungi incertae sedis</taxon>
        <taxon>Mucoromycota</taxon>
        <taxon>Mucoromycotina</taxon>
        <taxon>Mucoromycetes</taxon>
        <taxon>Mucorales</taxon>
        <taxon>Phycomycetaceae</taxon>
        <taxon>Phycomyces</taxon>
    </lineage>
</organism>
<evidence type="ECO:0008006" key="4">
    <source>
        <dbReference type="Google" id="ProtNLM"/>
    </source>
</evidence>
<proteinExistence type="predicted"/>
<dbReference type="InterPro" id="IPR036181">
    <property type="entry name" value="MIT_dom_sf"/>
</dbReference>
<dbReference type="OrthoDB" id="2245455at2759"/>
<dbReference type="Proteomes" id="UP000077315">
    <property type="component" value="Unassembled WGS sequence"/>
</dbReference>